<dbReference type="HOGENOM" id="CLU_079292_0_1_11"/>
<dbReference type="EMBL" id="CP001643">
    <property type="protein sequence ID" value="ACU86572.1"/>
    <property type="molecule type" value="Genomic_DNA"/>
</dbReference>
<evidence type="ECO:0000313" key="10">
    <source>
        <dbReference type="Proteomes" id="UP000001919"/>
    </source>
</evidence>
<evidence type="ECO:0000256" key="1">
    <source>
        <dbReference type="ARBA" id="ARBA00004651"/>
    </source>
</evidence>
<feature type="transmembrane region" description="Helical" evidence="7">
    <location>
        <begin position="100"/>
        <end position="118"/>
    </location>
</feature>
<protein>
    <submittedName>
        <fullName evidence="9">Uncharacterized membrane protein</fullName>
    </submittedName>
</protein>
<dbReference type="Pfam" id="PF02308">
    <property type="entry name" value="MgtC"/>
    <property type="match status" value="1"/>
</dbReference>
<evidence type="ECO:0000313" key="9">
    <source>
        <dbReference type="EMBL" id="ACU86572.1"/>
    </source>
</evidence>
<feature type="domain" description="MgtC/SapB/SrpB/YhiD N-terminal" evidence="8">
    <location>
        <begin position="19"/>
        <end position="147"/>
    </location>
</feature>
<dbReference type="InterPro" id="IPR049177">
    <property type="entry name" value="MgtC_SapB_SrpB_YhiD_N"/>
</dbReference>
<dbReference type="PATRIC" id="fig|446465.5.peg.2767"/>
<comment type="subcellular location">
    <subcellularLocation>
        <location evidence="1">Cell membrane</location>
        <topology evidence="1">Multi-pass membrane protein</topology>
    </subcellularLocation>
</comment>
<dbReference type="Proteomes" id="UP000001919">
    <property type="component" value="Chromosome"/>
</dbReference>
<evidence type="ECO:0000256" key="4">
    <source>
        <dbReference type="ARBA" id="ARBA00022692"/>
    </source>
</evidence>
<organism evidence="9 10">
    <name type="scientific">Brachybacterium faecium (strain ATCC 43885 / DSM 4810 / JCM 11609 / LMG 19847 / NBRC 14762 / NCIMB 9860 / 6-10)</name>
    <dbReference type="NCBI Taxonomy" id="446465"/>
    <lineage>
        <taxon>Bacteria</taxon>
        <taxon>Bacillati</taxon>
        <taxon>Actinomycetota</taxon>
        <taxon>Actinomycetes</taxon>
        <taxon>Micrococcales</taxon>
        <taxon>Dermabacteraceae</taxon>
        <taxon>Brachybacterium</taxon>
    </lineage>
</organism>
<dbReference type="GO" id="GO:0005886">
    <property type="term" value="C:plasma membrane"/>
    <property type="evidence" value="ECO:0007669"/>
    <property type="project" value="UniProtKB-SubCell"/>
</dbReference>
<evidence type="ECO:0000256" key="3">
    <source>
        <dbReference type="ARBA" id="ARBA00022475"/>
    </source>
</evidence>
<dbReference type="STRING" id="446465.Bfae_28060"/>
<dbReference type="eggNOG" id="COG1285">
    <property type="taxonomic scope" value="Bacteria"/>
</dbReference>
<dbReference type="PANTHER" id="PTHR33778:SF1">
    <property type="entry name" value="MAGNESIUM TRANSPORTER YHID-RELATED"/>
    <property type="match status" value="1"/>
</dbReference>
<keyword evidence="6 7" id="KW-0472">Membrane</keyword>
<evidence type="ECO:0000256" key="7">
    <source>
        <dbReference type="SAM" id="Phobius"/>
    </source>
</evidence>
<gene>
    <name evidence="9" type="ordered locus">Bfae_28060</name>
</gene>
<keyword evidence="5 7" id="KW-1133">Transmembrane helix</keyword>
<feature type="transmembrane region" description="Helical" evidence="7">
    <location>
        <begin position="78"/>
        <end position="95"/>
    </location>
</feature>
<evidence type="ECO:0000256" key="2">
    <source>
        <dbReference type="ARBA" id="ARBA00009298"/>
    </source>
</evidence>
<keyword evidence="4 7" id="KW-0812">Transmembrane</keyword>
<sequence>MDAFVGLLHDSSLVEAQLLLITFVLCSLIGLERQIRQKSAGFRTHVLVGLGSCAFTLVSAYGFSAVLADEVMLDPSRIAAQIVSGIGFLGAGVIFKGHNVVRGLTTAATIWVAAAVGMTMGAGMISLAALLTFLHLLTLFAVAPLVRMLPSQDRYRTLRVRYADGAGVLRDLLSKATTMGFSSSVIKSRRIECEGGDDSVEVDVQFHGRTPLRDLLPEFMDIQGVERVSLRVDDDQNGNDSDEI</sequence>
<comment type="similarity">
    <text evidence="2">Belongs to the MgtC/SapB family.</text>
</comment>
<dbReference type="PRINTS" id="PR01837">
    <property type="entry name" value="MGTCSAPBPROT"/>
</dbReference>
<evidence type="ECO:0000259" key="8">
    <source>
        <dbReference type="Pfam" id="PF02308"/>
    </source>
</evidence>
<feature type="transmembrane region" description="Helical" evidence="7">
    <location>
        <begin position="44"/>
        <end position="66"/>
    </location>
</feature>
<feature type="transmembrane region" description="Helical" evidence="7">
    <location>
        <begin position="12"/>
        <end position="32"/>
    </location>
</feature>
<dbReference type="OrthoDB" id="9811198at2"/>
<dbReference type="InterPro" id="IPR003416">
    <property type="entry name" value="MgtC/SapB/SrpB/YhiD_fam"/>
</dbReference>
<reference evidence="9 10" key="1">
    <citation type="journal article" date="2009" name="Stand. Genomic Sci.">
        <title>Complete genome sequence of Brachybacterium faecium type strain (Schefferle 6-10).</title>
        <authorList>
            <person name="Lapidus A."/>
            <person name="Pukall R."/>
            <person name="Labuttii K."/>
            <person name="Copeland A."/>
            <person name="Del Rio T.G."/>
            <person name="Nolan M."/>
            <person name="Chen F."/>
            <person name="Lucas S."/>
            <person name="Tice H."/>
            <person name="Cheng J.F."/>
            <person name="Bruce D."/>
            <person name="Goodwin L."/>
            <person name="Pitluck S."/>
            <person name="Rohde M."/>
            <person name="Goker M."/>
            <person name="Pati A."/>
            <person name="Ivanova N."/>
            <person name="Mavrommatis K."/>
            <person name="Chen A."/>
            <person name="Palaniappan K."/>
            <person name="D'haeseleer P."/>
            <person name="Chain P."/>
            <person name="Bristow J."/>
            <person name="Eisen J.A."/>
            <person name="Markowitz V."/>
            <person name="Hugenholtz P."/>
            <person name="Kyrpides N.C."/>
            <person name="Klenk H.P."/>
        </authorList>
    </citation>
    <scope>NUCLEOTIDE SEQUENCE [LARGE SCALE GENOMIC DNA]</scope>
    <source>
        <strain evidence="10">ATCC 43885 / DSM 4810 / JCM 11609 / LMG 19847 / NBRC 14762 / NCIMB 9860 / 6-10</strain>
    </source>
</reference>
<name>C7MHQ5_BRAFD</name>
<feature type="transmembrane region" description="Helical" evidence="7">
    <location>
        <begin position="124"/>
        <end position="146"/>
    </location>
</feature>
<evidence type="ECO:0000256" key="6">
    <source>
        <dbReference type="ARBA" id="ARBA00023136"/>
    </source>
</evidence>
<keyword evidence="10" id="KW-1185">Reference proteome</keyword>
<keyword evidence="3" id="KW-1003">Cell membrane</keyword>
<dbReference type="AlphaFoldDB" id="C7MHQ5"/>
<evidence type="ECO:0000256" key="5">
    <source>
        <dbReference type="ARBA" id="ARBA00022989"/>
    </source>
</evidence>
<accession>C7MHQ5</accession>
<dbReference type="KEGG" id="bfa:Bfae_28060"/>
<dbReference type="PANTHER" id="PTHR33778">
    <property type="entry name" value="PROTEIN MGTC"/>
    <property type="match status" value="1"/>
</dbReference>
<proteinExistence type="inferred from homology"/>